<protein>
    <submittedName>
        <fullName evidence="1">Uncharacterized protein</fullName>
    </submittedName>
</protein>
<evidence type="ECO:0000313" key="1">
    <source>
        <dbReference type="EMBL" id="AQZ69505.1"/>
    </source>
</evidence>
<dbReference type="Proteomes" id="UP000190797">
    <property type="component" value="Chromosome"/>
</dbReference>
<name>A0A1V0AH39_9ACTN</name>
<dbReference type="STRING" id="1909395.BKM31_55745"/>
<proteinExistence type="predicted"/>
<sequence>MTALDEAPAALPVIATLRAAGSRHLNAVMETLAGAGMRSMAAVERAMAAVERAMAAVERAVAVAGVAR</sequence>
<dbReference type="OrthoDB" id="9805177at2"/>
<reference evidence="2" key="1">
    <citation type="journal article" date="2017" name="Med. Chem. Commun.">
        <title>Nonomuraea sp. ATCC 55076 harbours the largest actinomycete chromosome to date and the kistamicin biosynthetic gene cluster.</title>
        <authorList>
            <person name="Nazari B."/>
            <person name="Forneris C.C."/>
            <person name="Gibson M.I."/>
            <person name="Moon K."/>
            <person name="Schramma K.R."/>
            <person name="Seyedsayamdost M.R."/>
        </authorList>
    </citation>
    <scope>NUCLEOTIDE SEQUENCE [LARGE SCALE GENOMIC DNA]</scope>
    <source>
        <strain evidence="2">ATCC 55076</strain>
    </source>
</reference>
<dbReference type="AlphaFoldDB" id="A0A1V0AH39"/>
<organism evidence="1 2">
    <name type="scientific">[Actinomadura] parvosata subsp. kistnae</name>
    <dbReference type="NCBI Taxonomy" id="1909395"/>
    <lineage>
        <taxon>Bacteria</taxon>
        <taxon>Bacillati</taxon>
        <taxon>Actinomycetota</taxon>
        <taxon>Actinomycetes</taxon>
        <taxon>Streptosporangiales</taxon>
        <taxon>Streptosporangiaceae</taxon>
        <taxon>Nonomuraea</taxon>
    </lineage>
</organism>
<dbReference type="KEGG" id="noa:BKM31_55745"/>
<dbReference type="RefSeq" id="WP_155129302.1">
    <property type="nucleotide sequence ID" value="NZ_CP017717.1"/>
</dbReference>
<dbReference type="EMBL" id="CP017717">
    <property type="protein sequence ID" value="AQZ69505.1"/>
    <property type="molecule type" value="Genomic_DNA"/>
</dbReference>
<keyword evidence="2" id="KW-1185">Reference proteome</keyword>
<gene>
    <name evidence="1" type="ORF">BKM31_55745</name>
</gene>
<evidence type="ECO:0000313" key="2">
    <source>
        <dbReference type="Proteomes" id="UP000190797"/>
    </source>
</evidence>
<accession>A0A1V0AH39</accession>